<dbReference type="VEuPathDB" id="VectorBase:CPIJ007683"/>
<feature type="active site" evidence="2">
    <location>
        <position position="176"/>
    </location>
</feature>
<dbReference type="GO" id="GO:0006509">
    <property type="term" value="P:membrane protein ectodomain proteolysis"/>
    <property type="evidence" value="ECO:0007669"/>
    <property type="project" value="TreeGrafter"/>
</dbReference>
<dbReference type="Gene3D" id="3.40.390.10">
    <property type="entry name" value="Collagenase (Catalytic Domain)"/>
    <property type="match status" value="1"/>
</dbReference>
<keyword evidence="1" id="KW-0645">Protease</keyword>
<dbReference type="Pfam" id="PF01421">
    <property type="entry name" value="Reprolysin"/>
    <property type="match status" value="1"/>
</dbReference>
<dbReference type="KEGG" id="cqu:CpipJ_CPIJ007683"/>
<dbReference type="PROSITE" id="PS50215">
    <property type="entry name" value="ADAM_MEPRO"/>
    <property type="match status" value="1"/>
</dbReference>
<dbReference type="VEuPathDB" id="VectorBase:CQUJHB016708"/>
<dbReference type="InterPro" id="IPR001590">
    <property type="entry name" value="Peptidase_M12B"/>
</dbReference>
<dbReference type="OrthoDB" id="412680at2759"/>
<sequence length="239" mass="26866">MKIAVSSSLFISGIMLSLVRLSEQRRTEKSSKAGVTNESHLIELGLVLDNALYQQFDQDDDQAKLYIFSLVKQSNALLRPINVSVHLVYVTMWKDHNEIPIINDTIATLTNFQTFVRNIDVTKANLDTVILLSGFRDLDMPSAAYLRSVCKQTPSAAVVRIDTVQSRQNAAAVVHEIGHLLGAEHDHKCRGCVMSPFIDDWSDEGWSRRSQRELVEVKEEGLWKCLRNKPSKVNGEVSV</sequence>
<dbReference type="AlphaFoldDB" id="B0WLI1"/>
<feature type="binding site" evidence="2">
    <location>
        <position position="175"/>
    </location>
    <ligand>
        <name>Zn(2+)</name>
        <dbReference type="ChEBI" id="CHEBI:29105"/>
        <note>catalytic</note>
    </ligand>
</feature>
<dbReference type="GO" id="GO:0046872">
    <property type="term" value="F:metal ion binding"/>
    <property type="evidence" value="ECO:0007669"/>
    <property type="project" value="UniProtKB-KW"/>
</dbReference>
<reference evidence="5" key="1">
    <citation type="submission" date="2007-03" db="EMBL/GenBank/DDBJ databases">
        <title>Annotation of Culex pipiens quinquefasciatus.</title>
        <authorList>
            <consortium name="The Broad Institute Genome Sequencing Platform"/>
            <person name="Atkinson P.W."/>
            <person name="Hemingway J."/>
            <person name="Christensen B.M."/>
            <person name="Higgs S."/>
            <person name="Kodira C."/>
            <person name="Hannick L."/>
            <person name="Megy K."/>
            <person name="O'Leary S."/>
            <person name="Pearson M."/>
            <person name="Haas B.J."/>
            <person name="Mauceli E."/>
            <person name="Wortman J.R."/>
            <person name="Lee N.H."/>
            <person name="Guigo R."/>
            <person name="Stanke M."/>
            <person name="Alvarado L."/>
            <person name="Amedeo P."/>
            <person name="Antoine C.H."/>
            <person name="Arensburger P."/>
            <person name="Bidwell S.L."/>
            <person name="Crawford M."/>
            <person name="Camaro F."/>
            <person name="Devon K."/>
            <person name="Engels R."/>
            <person name="Hammond M."/>
            <person name="Howarth C."/>
            <person name="Koehrsen M."/>
            <person name="Lawson D."/>
            <person name="Montgomery P."/>
            <person name="Nene V."/>
            <person name="Nusbaum C."/>
            <person name="Puiu D."/>
            <person name="Romero-Severson J."/>
            <person name="Severson D.W."/>
            <person name="Shumway M."/>
            <person name="Sisk P."/>
            <person name="Stolte C."/>
            <person name="Zeng Q."/>
            <person name="Eisenstadt E."/>
            <person name="Fraser-Liggett C."/>
            <person name="Strausberg R."/>
            <person name="Galagan J."/>
            <person name="Birren B."/>
            <person name="Collins F.H."/>
        </authorList>
    </citation>
    <scope>NUCLEOTIDE SEQUENCE [LARGE SCALE GENOMIC DNA]</scope>
    <source>
        <strain evidence="5">JHB</strain>
    </source>
</reference>
<feature type="binding site" evidence="2">
    <location>
        <position position="179"/>
    </location>
    <ligand>
        <name>Zn(2+)</name>
        <dbReference type="ChEBI" id="CHEBI:29105"/>
        <note>catalytic</note>
    </ligand>
</feature>
<dbReference type="STRING" id="7176.B0WLI1"/>
<dbReference type="InParanoid" id="B0WLI1"/>
<dbReference type="GO" id="GO:0004222">
    <property type="term" value="F:metalloendopeptidase activity"/>
    <property type="evidence" value="ECO:0007669"/>
    <property type="project" value="InterPro"/>
</dbReference>
<dbReference type="SUPFAM" id="SSF55486">
    <property type="entry name" value="Metalloproteases ('zincins'), catalytic domain"/>
    <property type="match status" value="1"/>
</dbReference>
<protein>
    <submittedName>
        <fullName evidence="5 6">Adam</fullName>
    </submittedName>
</protein>
<dbReference type="EnsemblMetazoa" id="CPIJ007683-RA">
    <property type="protein sequence ID" value="CPIJ007683-PA"/>
    <property type="gene ID" value="CPIJ007683"/>
</dbReference>
<evidence type="ECO:0000313" key="5">
    <source>
        <dbReference type="EMBL" id="EDS30486.1"/>
    </source>
</evidence>
<keyword evidence="7" id="KW-1185">Reference proteome</keyword>
<evidence type="ECO:0000259" key="4">
    <source>
        <dbReference type="PROSITE" id="PS50215"/>
    </source>
</evidence>
<reference evidence="6" key="2">
    <citation type="submission" date="2020-05" db="UniProtKB">
        <authorList>
            <consortium name="EnsemblMetazoa"/>
        </authorList>
    </citation>
    <scope>IDENTIFICATION</scope>
    <source>
        <strain evidence="6">JHB</strain>
    </source>
</reference>
<accession>B0WLI1</accession>
<gene>
    <name evidence="6" type="primary">6040100</name>
    <name evidence="5" type="ORF">CpipJ_CPIJ007683</name>
</gene>
<proteinExistence type="predicted"/>
<keyword evidence="2" id="KW-0479">Metal-binding</keyword>
<dbReference type="PANTHER" id="PTHR11905:SF159">
    <property type="entry name" value="ADAM METALLOPROTEASE"/>
    <property type="match status" value="1"/>
</dbReference>
<dbReference type="InterPro" id="IPR024079">
    <property type="entry name" value="MetalloPept_cat_dom_sf"/>
</dbReference>
<dbReference type="EMBL" id="DS231985">
    <property type="protein sequence ID" value="EDS30486.1"/>
    <property type="molecule type" value="Genomic_DNA"/>
</dbReference>
<evidence type="ECO:0000256" key="2">
    <source>
        <dbReference type="PROSITE-ProRule" id="PRU00276"/>
    </source>
</evidence>
<feature type="chain" id="PRO_5011408176" evidence="3">
    <location>
        <begin position="25"/>
        <end position="239"/>
    </location>
</feature>
<feature type="signal peptide" evidence="3">
    <location>
        <begin position="1"/>
        <end position="24"/>
    </location>
</feature>
<evidence type="ECO:0000313" key="6">
    <source>
        <dbReference type="EnsemblMetazoa" id="CPIJ007683-PA"/>
    </source>
</evidence>
<evidence type="ECO:0000256" key="3">
    <source>
        <dbReference type="SAM" id="SignalP"/>
    </source>
</evidence>
<feature type="domain" description="Peptidase M12B" evidence="4">
    <location>
        <begin position="40"/>
        <end position="230"/>
    </location>
</feature>
<comment type="caution">
    <text evidence="2">Lacks conserved residue(s) required for the propagation of feature annotation.</text>
</comment>
<keyword evidence="1" id="KW-0482">Metalloprotease</keyword>
<name>B0WLI1_CULQU</name>
<dbReference type="Proteomes" id="UP000002320">
    <property type="component" value="Unassembled WGS sequence"/>
</dbReference>
<dbReference type="PANTHER" id="PTHR11905">
    <property type="entry name" value="ADAM A DISINTEGRIN AND METALLOPROTEASE DOMAIN"/>
    <property type="match status" value="1"/>
</dbReference>
<dbReference type="eggNOG" id="KOG3607">
    <property type="taxonomic scope" value="Eukaryota"/>
</dbReference>
<organism>
    <name type="scientific">Culex quinquefasciatus</name>
    <name type="common">Southern house mosquito</name>
    <name type="synonym">Culex pungens</name>
    <dbReference type="NCBI Taxonomy" id="7176"/>
    <lineage>
        <taxon>Eukaryota</taxon>
        <taxon>Metazoa</taxon>
        <taxon>Ecdysozoa</taxon>
        <taxon>Arthropoda</taxon>
        <taxon>Hexapoda</taxon>
        <taxon>Insecta</taxon>
        <taxon>Pterygota</taxon>
        <taxon>Neoptera</taxon>
        <taxon>Endopterygota</taxon>
        <taxon>Diptera</taxon>
        <taxon>Nematocera</taxon>
        <taxon>Culicoidea</taxon>
        <taxon>Culicidae</taxon>
        <taxon>Culicinae</taxon>
        <taxon>Culicini</taxon>
        <taxon>Culex</taxon>
        <taxon>Culex</taxon>
    </lineage>
</organism>
<keyword evidence="3" id="KW-0732">Signal</keyword>
<dbReference type="HOGENOM" id="CLU_1162144_0_0_1"/>
<evidence type="ECO:0000313" key="7">
    <source>
        <dbReference type="Proteomes" id="UP000002320"/>
    </source>
</evidence>
<evidence type="ECO:0000256" key="1">
    <source>
        <dbReference type="ARBA" id="ARBA00023049"/>
    </source>
</evidence>
<keyword evidence="1" id="KW-0378">Hydrolase</keyword>
<keyword evidence="2" id="KW-0862">Zinc</keyword>
<feature type="binding site" evidence="2">
    <location>
        <position position="185"/>
    </location>
    <ligand>
        <name>Zn(2+)</name>
        <dbReference type="ChEBI" id="CHEBI:29105"/>
        <note>catalytic</note>
    </ligand>
</feature>